<organism evidence="7 8">
    <name type="scientific">Micrococcus endophyticus</name>
    <dbReference type="NCBI Taxonomy" id="455343"/>
    <lineage>
        <taxon>Bacteria</taxon>
        <taxon>Bacillati</taxon>
        <taxon>Actinomycetota</taxon>
        <taxon>Actinomycetes</taxon>
        <taxon>Micrococcales</taxon>
        <taxon>Micrococcaceae</taxon>
        <taxon>Micrococcus</taxon>
    </lineage>
</organism>
<name>A0A7W9N231_9MICC</name>
<keyword evidence="2 5" id="KW-0560">Oxidoreductase</keyword>
<dbReference type="FunFam" id="3.40.309.10:FF:000009">
    <property type="entry name" value="Aldehyde dehydrogenase A"/>
    <property type="match status" value="1"/>
</dbReference>
<gene>
    <name evidence="7" type="ORF">HDA33_002286</name>
</gene>
<dbReference type="Gene3D" id="3.40.605.10">
    <property type="entry name" value="Aldehyde Dehydrogenase, Chain A, domain 1"/>
    <property type="match status" value="1"/>
</dbReference>
<evidence type="ECO:0000256" key="5">
    <source>
        <dbReference type="RuleBase" id="RU003345"/>
    </source>
</evidence>
<proteinExistence type="inferred from homology"/>
<evidence type="ECO:0000256" key="4">
    <source>
        <dbReference type="PROSITE-ProRule" id="PRU10007"/>
    </source>
</evidence>
<dbReference type="SUPFAM" id="SSF53720">
    <property type="entry name" value="ALDH-like"/>
    <property type="match status" value="1"/>
</dbReference>
<keyword evidence="3" id="KW-0520">NAD</keyword>
<sequence length="491" mass="52121">MSPTTHAAATFHGNDVSKQFIAGQWRDGAAGSTKQDVNPYDDAVVAEFALASEADLDEAYRAAAEAQREWAAVAPGKRAAVLRRAAELLEERRAEIVDWLVKESGSTVIKANIEVSLAAGITQEAASFPSRVHGTIHPSNTPDREMRVYRKPVGVVGVISPWNFPLHLSQRSVAPALALGNAVVIKPASDTPVTGGTLIARIFEEAGLPAGVLSVVVGAGSEIGDAFVKHPVPRLISFTGSTPVGKQVGANAVSGDHIKKVALELGGNAPVVVLDDADLDAAVEQSVTGGYLHSGQICMSVQRVIVDEKVYDEFLPKYEGAVKSLKFGDPREEGVLVGPVVNDQQLETLKKKIASAEADGARALVSGEIEGRVVPPFLWVDAEPDMEIARDEIFGPMTVVLKARDEAHALELANDHEFGLSSAVFTQDLDRGLRFADGLAAGMSFINEMTVQDEAHVAFGGARNSGLGRFNGEWAIEEFTTAHTIGVKRLG</sequence>
<evidence type="ECO:0000256" key="2">
    <source>
        <dbReference type="ARBA" id="ARBA00023002"/>
    </source>
</evidence>
<evidence type="ECO:0000259" key="6">
    <source>
        <dbReference type="Pfam" id="PF00171"/>
    </source>
</evidence>
<comment type="caution">
    <text evidence="7">The sequence shown here is derived from an EMBL/GenBank/DDBJ whole genome shotgun (WGS) entry which is preliminary data.</text>
</comment>
<dbReference type="EC" id="1.2.1.3" evidence="7"/>
<dbReference type="PROSITE" id="PS00687">
    <property type="entry name" value="ALDEHYDE_DEHYDR_GLU"/>
    <property type="match status" value="1"/>
</dbReference>
<dbReference type="InterPro" id="IPR016163">
    <property type="entry name" value="Ald_DH_C"/>
</dbReference>
<protein>
    <submittedName>
        <fullName evidence="7">Aldehyde dehydrogenase (NAD+)</fullName>
        <ecNumber evidence="7">1.2.1.3</ecNumber>
    </submittedName>
</protein>
<dbReference type="FunFam" id="3.40.605.10:FF:000007">
    <property type="entry name" value="NAD/NADP-dependent betaine aldehyde dehydrogenase"/>
    <property type="match status" value="1"/>
</dbReference>
<dbReference type="PANTHER" id="PTHR42986:SF1">
    <property type="entry name" value="BENZALDEHYDE DEHYDROGENASE YFMT"/>
    <property type="match status" value="1"/>
</dbReference>
<feature type="domain" description="Aldehyde dehydrogenase" evidence="6">
    <location>
        <begin position="25"/>
        <end position="484"/>
    </location>
</feature>
<dbReference type="Pfam" id="PF00171">
    <property type="entry name" value="Aldedh"/>
    <property type="match status" value="1"/>
</dbReference>
<dbReference type="InterPro" id="IPR016161">
    <property type="entry name" value="Ald_DH/histidinol_DH"/>
</dbReference>
<keyword evidence="8" id="KW-1185">Reference proteome</keyword>
<evidence type="ECO:0000256" key="3">
    <source>
        <dbReference type="ARBA" id="ARBA00023027"/>
    </source>
</evidence>
<dbReference type="PANTHER" id="PTHR42986">
    <property type="entry name" value="BENZALDEHYDE DEHYDROGENASE YFMT"/>
    <property type="match status" value="1"/>
</dbReference>
<evidence type="ECO:0000256" key="1">
    <source>
        <dbReference type="ARBA" id="ARBA00009986"/>
    </source>
</evidence>
<reference evidence="7 8" key="1">
    <citation type="submission" date="2020-08" db="EMBL/GenBank/DDBJ databases">
        <title>Sequencing the genomes of 1000 actinobacteria strains.</title>
        <authorList>
            <person name="Klenk H.-P."/>
        </authorList>
    </citation>
    <scope>NUCLEOTIDE SEQUENCE [LARGE SCALE GENOMIC DNA]</scope>
    <source>
        <strain evidence="7 8">DSM 17945</strain>
    </source>
</reference>
<dbReference type="GO" id="GO:0004029">
    <property type="term" value="F:aldehyde dehydrogenase (NAD+) activity"/>
    <property type="evidence" value="ECO:0007669"/>
    <property type="project" value="UniProtKB-EC"/>
</dbReference>
<dbReference type="Proteomes" id="UP000567246">
    <property type="component" value="Unassembled WGS sequence"/>
</dbReference>
<evidence type="ECO:0000313" key="7">
    <source>
        <dbReference type="EMBL" id="MBB5849722.1"/>
    </source>
</evidence>
<dbReference type="InterPro" id="IPR015590">
    <property type="entry name" value="Aldehyde_DH_dom"/>
</dbReference>
<dbReference type="InterPro" id="IPR029510">
    <property type="entry name" value="Ald_DH_CS_GLU"/>
</dbReference>
<dbReference type="AlphaFoldDB" id="A0A7W9N231"/>
<dbReference type="RefSeq" id="WP_184173375.1">
    <property type="nucleotide sequence ID" value="NZ_BAABAG010000006.1"/>
</dbReference>
<accession>A0A7W9N231</accession>
<comment type="similarity">
    <text evidence="1 5">Belongs to the aldehyde dehydrogenase family.</text>
</comment>
<dbReference type="EMBL" id="JACHMW010000001">
    <property type="protein sequence ID" value="MBB5849722.1"/>
    <property type="molecule type" value="Genomic_DNA"/>
</dbReference>
<feature type="active site" evidence="4">
    <location>
        <position position="264"/>
    </location>
</feature>
<dbReference type="Gene3D" id="3.40.309.10">
    <property type="entry name" value="Aldehyde Dehydrogenase, Chain A, domain 2"/>
    <property type="match status" value="1"/>
</dbReference>
<evidence type="ECO:0000313" key="8">
    <source>
        <dbReference type="Proteomes" id="UP000567246"/>
    </source>
</evidence>
<dbReference type="InterPro" id="IPR016162">
    <property type="entry name" value="Ald_DH_N"/>
</dbReference>